<feature type="region of interest" description="Disordered" evidence="1">
    <location>
        <begin position="170"/>
        <end position="379"/>
    </location>
</feature>
<name>A0ABW7W2R0_9NOCA</name>
<keyword evidence="3" id="KW-1185">Reference proteome</keyword>
<reference evidence="2 3" key="1">
    <citation type="submission" date="2024-10" db="EMBL/GenBank/DDBJ databases">
        <title>The Natural Products Discovery Center: Release of the First 8490 Sequenced Strains for Exploring Actinobacteria Biosynthetic Diversity.</title>
        <authorList>
            <person name="Kalkreuter E."/>
            <person name="Kautsar S.A."/>
            <person name="Yang D."/>
            <person name="Bader C.D."/>
            <person name="Teijaro C.N."/>
            <person name="Fluegel L."/>
            <person name="Davis C.M."/>
            <person name="Simpson J.R."/>
            <person name="Lauterbach L."/>
            <person name="Steele A.D."/>
            <person name="Gui C."/>
            <person name="Meng S."/>
            <person name="Li G."/>
            <person name="Viehrig K."/>
            <person name="Ye F."/>
            <person name="Su P."/>
            <person name="Kiefer A.F."/>
            <person name="Nichols A."/>
            <person name="Cepeda A.J."/>
            <person name="Yan W."/>
            <person name="Fan B."/>
            <person name="Jiang Y."/>
            <person name="Adhikari A."/>
            <person name="Zheng C.-J."/>
            <person name="Schuster L."/>
            <person name="Cowan T.M."/>
            <person name="Smanski M.J."/>
            <person name="Chevrette M.G."/>
            <person name="De Carvalho L.P.S."/>
            <person name="Shen B."/>
        </authorList>
    </citation>
    <scope>NUCLEOTIDE SEQUENCE [LARGE SCALE GENOMIC DNA]</scope>
    <source>
        <strain evidence="2 3">NPDC019377</strain>
    </source>
</reference>
<dbReference type="EMBL" id="JBIRYL010000004">
    <property type="protein sequence ID" value="MFI2231886.1"/>
    <property type="molecule type" value="Genomic_DNA"/>
</dbReference>
<feature type="compositionally biased region" description="Low complexity" evidence="1">
    <location>
        <begin position="298"/>
        <end position="328"/>
    </location>
</feature>
<dbReference type="RefSeq" id="WP_397063315.1">
    <property type="nucleotide sequence ID" value="NZ_JBIRYL010000004.1"/>
</dbReference>
<feature type="region of interest" description="Disordered" evidence="1">
    <location>
        <begin position="1"/>
        <end position="21"/>
    </location>
</feature>
<protein>
    <recommendedName>
        <fullName evidence="4">PPE family domain-containing protein</fullName>
    </recommendedName>
</protein>
<dbReference type="Proteomes" id="UP001611494">
    <property type="component" value="Unassembled WGS sequence"/>
</dbReference>
<evidence type="ECO:0000313" key="2">
    <source>
        <dbReference type="EMBL" id="MFI2231886.1"/>
    </source>
</evidence>
<evidence type="ECO:0000313" key="3">
    <source>
        <dbReference type="Proteomes" id="UP001611494"/>
    </source>
</evidence>
<accession>A0ABW7W2R0</accession>
<organism evidence="2 3">
    <name type="scientific">Nocardia testacea</name>
    <dbReference type="NCBI Taxonomy" id="248551"/>
    <lineage>
        <taxon>Bacteria</taxon>
        <taxon>Bacillati</taxon>
        <taxon>Actinomycetota</taxon>
        <taxon>Actinomycetes</taxon>
        <taxon>Mycobacteriales</taxon>
        <taxon>Nocardiaceae</taxon>
        <taxon>Nocardia</taxon>
    </lineage>
</organism>
<comment type="caution">
    <text evidence="2">The sequence shown here is derived from an EMBL/GenBank/DDBJ whole genome shotgun (WGS) entry which is preliminary data.</text>
</comment>
<feature type="compositionally biased region" description="Polar residues" evidence="1">
    <location>
        <begin position="227"/>
        <end position="251"/>
    </location>
</feature>
<proteinExistence type="predicted"/>
<evidence type="ECO:0008006" key="4">
    <source>
        <dbReference type="Google" id="ProtNLM"/>
    </source>
</evidence>
<feature type="compositionally biased region" description="Low complexity" evidence="1">
    <location>
        <begin position="195"/>
        <end position="217"/>
    </location>
</feature>
<sequence length="379" mass="39243">MPDYENPTIQNGGENPDSWEHPKIKNAFNPLLVKDAVDQADKYWQIRQLWEQGVETFIRSMQASLAQAWSGPAADQSKQAIQDYIDNYARPVTPALEALSAGVRSAAEAIVNTKNSIGEPMDTDGIFDSWWNPLVHDDEISRRTQEARVAMTTHYVTPFGQLDTKVPVIPVPVGPTSTTDIPAPPPGGYPGTSNPTTSDTGGPTATAPGETPTGETPGESEEEPHSQSETPGDEQTSQPTTADPGETTTVPAGTDLPTSTTPTVPASTTPSGVTTSPGSPGTPTGSPDTQAPGRTVSGAPNTTQGTPAGATTAAASTASGNRGMTGMPMGAGAGGRGGGKDEESNRSTPDYLINQENTDELLGETPRTIPGGVIGSNPE</sequence>
<feature type="compositionally biased region" description="Low complexity" evidence="1">
    <location>
        <begin position="257"/>
        <end position="287"/>
    </location>
</feature>
<gene>
    <name evidence="2" type="ORF">ACH49Z_18750</name>
</gene>
<evidence type="ECO:0000256" key="1">
    <source>
        <dbReference type="SAM" id="MobiDB-lite"/>
    </source>
</evidence>